<dbReference type="Proteomes" id="UP000029846">
    <property type="component" value="Unassembled WGS sequence"/>
</dbReference>
<dbReference type="EMBL" id="FOJO01000017">
    <property type="protein sequence ID" value="SFA57412.1"/>
    <property type="molecule type" value="Genomic_DNA"/>
</dbReference>
<reference evidence="1 3" key="2">
    <citation type="submission" date="2014-10" db="EMBL/GenBank/DDBJ databases">
        <title>Paracoccus sanguinis sp. nov., isolated from clinical specimens of New York State patients.</title>
        <authorList>
            <person name="Mingle L.A."/>
            <person name="Cole J.A."/>
            <person name="Lapierre P."/>
            <person name="Musser K.A."/>
        </authorList>
    </citation>
    <scope>NUCLEOTIDE SEQUENCE [LARGE SCALE GENOMIC DNA]</scope>
    <source>
        <strain evidence="1 3">JCM 14014</strain>
    </source>
</reference>
<gene>
    <name evidence="1" type="ORF">IT41_13145</name>
    <name evidence="2" type="ORF">SAMN04487972_11750</name>
</gene>
<evidence type="ECO:0000313" key="1">
    <source>
        <dbReference type="EMBL" id="KGJ03724.1"/>
    </source>
</evidence>
<evidence type="ECO:0000313" key="4">
    <source>
        <dbReference type="Proteomes" id="UP000182312"/>
    </source>
</evidence>
<dbReference type="AlphaFoldDB" id="A0A099EZR7"/>
<dbReference type="STRING" id="376733.SAMN04487972_11750"/>
<dbReference type="Proteomes" id="UP000182312">
    <property type="component" value="Unassembled WGS sequence"/>
</dbReference>
<name>A0A099EZR7_9RHOB</name>
<protein>
    <recommendedName>
        <fullName evidence="5">DUF1127 domain-containing protein</fullName>
    </recommendedName>
</protein>
<accession>A0A099EZR7</accession>
<reference evidence="2 4" key="3">
    <citation type="submission" date="2016-10" db="EMBL/GenBank/DDBJ databases">
        <authorList>
            <person name="de Groot N.N."/>
        </authorList>
    </citation>
    <scope>NUCLEOTIDE SEQUENCE [LARGE SCALE GENOMIC DNA]</scope>
    <source>
        <strain evidence="2 4">CGMCC 1.6117</strain>
    </source>
</reference>
<evidence type="ECO:0008006" key="5">
    <source>
        <dbReference type="Google" id="ProtNLM"/>
    </source>
</evidence>
<reference evidence="1 3" key="1">
    <citation type="submission" date="2014-09" db="EMBL/GenBank/DDBJ databases">
        <authorList>
            <person name="McGinnis J.M."/>
            <person name="Wolfgang W.J."/>
        </authorList>
    </citation>
    <scope>NUCLEOTIDE SEQUENCE [LARGE SCALE GENOMIC DNA]</scope>
    <source>
        <strain evidence="1 3">JCM 14014</strain>
    </source>
</reference>
<proteinExistence type="predicted"/>
<keyword evidence="3" id="KW-1185">Reference proteome</keyword>
<sequence length="72" mass="8268">MTIQNTAILPSLRNWSGAFFARIGRVLNAYMTAQSRHQQVAALDAKSDEELARMGITRDRIVHYVFRDRLAF</sequence>
<organism evidence="1 3">
    <name type="scientific">Paracoccus halophilus</name>
    <dbReference type="NCBI Taxonomy" id="376733"/>
    <lineage>
        <taxon>Bacteria</taxon>
        <taxon>Pseudomonadati</taxon>
        <taxon>Pseudomonadota</taxon>
        <taxon>Alphaproteobacteria</taxon>
        <taxon>Rhodobacterales</taxon>
        <taxon>Paracoccaceae</taxon>
        <taxon>Paracoccus</taxon>
    </lineage>
</organism>
<evidence type="ECO:0000313" key="2">
    <source>
        <dbReference type="EMBL" id="SFA57412.1"/>
    </source>
</evidence>
<evidence type="ECO:0000313" key="3">
    <source>
        <dbReference type="Proteomes" id="UP000029846"/>
    </source>
</evidence>
<dbReference type="EMBL" id="JRKN01000018">
    <property type="protein sequence ID" value="KGJ03724.1"/>
    <property type="molecule type" value="Genomic_DNA"/>
</dbReference>
<dbReference type="eggNOG" id="ENOG50317PJ">
    <property type="taxonomic scope" value="Bacteria"/>
</dbReference>